<proteinExistence type="predicted"/>
<dbReference type="Proteomes" id="UP000250140">
    <property type="component" value="Unassembled WGS sequence"/>
</dbReference>
<organism evidence="3 4">
    <name type="scientific">Glonium stellatum</name>
    <dbReference type="NCBI Taxonomy" id="574774"/>
    <lineage>
        <taxon>Eukaryota</taxon>
        <taxon>Fungi</taxon>
        <taxon>Dikarya</taxon>
        <taxon>Ascomycota</taxon>
        <taxon>Pezizomycotina</taxon>
        <taxon>Dothideomycetes</taxon>
        <taxon>Pleosporomycetidae</taxon>
        <taxon>Gloniales</taxon>
        <taxon>Gloniaceae</taxon>
        <taxon>Glonium</taxon>
    </lineage>
</organism>
<feature type="compositionally biased region" description="Low complexity" evidence="1">
    <location>
        <begin position="7"/>
        <end position="23"/>
    </location>
</feature>
<evidence type="ECO:0000313" key="4">
    <source>
        <dbReference type="Proteomes" id="UP000250140"/>
    </source>
</evidence>
<keyword evidence="4" id="KW-1185">Reference proteome</keyword>
<accession>A0A8E2JTQ6</accession>
<dbReference type="PROSITE" id="PS50181">
    <property type="entry name" value="FBOX"/>
    <property type="match status" value="1"/>
</dbReference>
<dbReference type="SMART" id="SM00256">
    <property type="entry name" value="FBOX"/>
    <property type="match status" value="1"/>
</dbReference>
<feature type="compositionally biased region" description="Acidic residues" evidence="1">
    <location>
        <begin position="410"/>
        <end position="430"/>
    </location>
</feature>
<dbReference type="Pfam" id="PF00646">
    <property type="entry name" value="F-box"/>
    <property type="match status" value="1"/>
</dbReference>
<gene>
    <name evidence="3" type="ORF">AOQ84DRAFT_291777</name>
</gene>
<protein>
    <recommendedName>
        <fullName evidence="2">F-box domain-containing protein</fullName>
    </recommendedName>
</protein>
<dbReference type="InterPro" id="IPR036047">
    <property type="entry name" value="F-box-like_dom_sf"/>
</dbReference>
<feature type="region of interest" description="Disordered" evidence="1">
    <location>
        <begin position="1"/>
        <end position="55"/>
    </location>
</feature>
<dbReference type="AlphaFoldDB" id="A0A8E2JTQ6"/>
<feature type="region of interest" description="Disordered" evidence="1">
    <location>
        <begin position="402"/>
        <end position="430"/>
    </location>
</feature>
<dbReference type="InterPro" id="IPR001810">
    <property type="entry name" value="F-box_dom"/>
</dbReference>
<dbReference type="EMBL" id="KV749495">
    <property type="protein sequence ID" value="OCL09168.1"/>
    <property type="molecule type" value="Genomic_DNA"/>
</dbReference>
<feature type="domain" description="F-box" evidence="2">
    <location>
        <begin position="67"/>
        <end position="118"/>
    </location>
</feature>
<sequence length="430" mass="49076">MDKFRRGSAPAKLNAASAASNGAEQRKRPSISRTAESLHSKITAPFKSGKKKVEDSEDGGEVSKLLFDLFFHLPNELHIQILCELSIPDILALRIASRSFNNLVLSCQSALVRFWVKYRLGSLHTSLYPAPPPNHADLHYLLAMRRRHIASIKLTRRLANYVLKDTLQHTSERQRKMWNSVYEKMIPLVFAVGYFLEEHRRVVLGRDLEIGKRDASYGLGLGPAITKEEKKIMERYDPQLRLPYFYMYCFILQVLTRKLRPPTYAGSVERFVRGWNAVPATSEEIAFVLVLGGIDQVAKLLACKKYQERRRALDEFIKSLSPKDHVYWKKNWKALDVESPTTSLHNVPWACIRITKLDLIWEPVVTQLMSPRSKAYTKAEKARFAEVKASRGFVSELMGYDVLRGRPDNGDDSEAEAEDSEEMQSSDESG</sequence>
<evidence type="ECO:0000256" key="1">
    <source>
        <dbReference type="SAM" id="MobiDB-lite"/>
    </source>
</evidence>
<reference evidence="3 4" key="1">
    <citation type="journal article" date="2016" name="Nat. Commun.">
        <title>Ectomycorrhizal ecology is imprinted in the genome of the dominant symbiotic fungus Cenococcum geophilum.</title>
        <authorList>
            <consortium name="DOE Joint Genome Institute"/>
            <person name="Peter M."/>
            <person name="Kohler A."/>
            <person name="Ohm R.A."/>
            <person name="Kuo A."/>
            <person name="Krutzmann J."/>
            <person name="Morin E."/>
            <person name="Arend M."/>
            <person name="Barry K.W."/>
            <person name="Binder M."/>
            <person name="Choi C."/>
            <person name="Clum A."/>
            <person name="Copeland A."/>
            <person name="Grisel N."/>
            <person name="Haridas S."/>
            <person name="Kipfer T."/>
            <person name="LaButti K."/>
            <person name="Lindquist E."/>
            <person name="Lipzen A."/>
            <person name="Maire R."/>
            <person name="Meier B."/>
            <person name="Mihaltcheva S."/>
            <person name="Molinier V."/>
            <person name="Murat C."/>
            <person name="Poggeler S."/>
            <person name="Quandt C.A."/>
            <person name="Sperisen C."/>
            <person name="Tritt A."/>
            <person name="Tisserant E."/>
            <person name="Crous P.W."/>
            <person name="Henrissat B."/>
            <person name="Nehls U."/>
            <person name="Egli S."/>
            <person name="Spatafora J.W."/>
            <person name="Grigoriev I.V."/>
            <person name="Martin F.M."/>
        </authorList>
    </citation>
    <scope>NUCLEOTIDE SEQUENCE [LARGE SCALE GENOMIC DNA]</scope>
    <source>
        <strain evidence="3 4">CBS 207.34</strain>
    </source>
</reference>
<name>A0A8E2JTQ6_9PEZI</name>
<evidence type="ECO:0000313" key="3">
    <source>
        <dbReference type="EMBL" id="OCL09168.1"/>
    </source>
</evidence>
<dbReference type="OrthoDB" id="5396937at2759"/>
<evidence type="ECO:0000259" key="2">
    <source>
        <dbReference type="PROSITE" id="PS50181"/>
    </source>
</evidence>
<dbReference type="SUPFAM" id="SSF81383">
    <property type="entry name" value="F-box domain"/>
    <property type="match status" value="1"/>
</dbReference>